<gene>
    <name evidence="6" type="ORF">DY218_07360</name>
</gene>
<protein>
    <submittedName>
        <fullName evidence="6">FCD domain-containing protein</fullName>
    </submittedName>
</protein>
<comment type="caution">
    <text evidence="6">The sequence shown here is derived from an EMBL/GenBank/DDBJ whole genome shotgun (WGS) entry which is preliminary data.</text>
</comment>
<keyword evidence="7" id="KW-1185">Reference proteome</keyword>
<evidence type="ECO:0000313" key="7">
    <source>
        <dbReference type="Proteomes" id="UP000263094"/>
    </source>
</evidence>
<dbReference type="GO" id="GO:0003677">
    <property type="term" value="F:DNA binding"/>
    <property type="evidence" value="ECO:0007669"/>
    <property type="project" value="UniProtKB-KW"/>
</dbReference>
<dbReference type="Gene3D" id="1.20.120.530">
    <property type="entry name" value="GntR ligand-binding domain-like"/>
    <property type="match status" value="1"/>
</dbReference>
<dbReference type="SUPFAM" id="SSF48008">
    <property type="entry name" value="GntR ligand-binding domain-like"/>
    <property type="match status" value="1"/>
</dbReference>
<evidence type="ECO:0000256" key="3">
    <source>
        <dbReference type="ARBA" id="ARBA00023163"/>
    </source>
</evidence>
<dbReference type="EMBL" id="QUAK01000037">
    <property type="protein sequence ID" value="RFU87343.1"/>
    <property type="molecule type" value="Genomic_DNA"/>
</dbReference>
<keyword evidence="3" id="KW-0804">Transcription</keyword>
<reference evidence="6 7" key="1">
    <citation type="submission" date="2018-08" db="EMBL/GenBank/DDBJ databases">
        <title>Isolation, diversity and antifungal activity of Actinobacteria from wheat.</title>
        <authorList>
            <person name="Han C."/>
        </authorList>
    </citation>
    <scope>NUCLEOTIDE SEQUENCE [LARGE SCALE GENOMIC DNA]</scope>
    <source>
        <strain evidence="6 7">NEAU-YY421</strain>
    </source>
</reference>
<dbReference type="InterPro" id="IPR011711">
    <property type="entry name" value="GntR_C"/>
</dbReference>
<proteinExistence type="predicted"/>
<evidence type="ECO:0000256" key="4">
    <source>
        <dbReference type="SAM" id="MobiDB-lite"/>
    </source>
</evidence>
<organism evidence="6 7">
    <name type="scientific">Streptomyces triticagri</name>
    <dbReference type="NCBI Taxonomy" id="2293568"/>
    <lineage>
        <taxon>Bacteria</taxon>
        <taxon>Bacillati</taxon>
        <taxon>Actinomycetota</taxon>
        <taxon>Actinomycetes</taxon>
        <taxon>Kitasatosporales</taxon>
        <taxon>Streptomycetaceae</taxon>
        <taxon>Streptomyces</taxon>
    </lineage>
</organism>
<dbReference type="AlphaFoldDB" id="A0A372MA93"/>
<keyword evidence="1" id="KW-0805">Transcription regulation</keyword>
<feature type="region of interest" description="Disordered" evidence="4">
    <location>
        <begin position="1"/>
        <end position="64"/>
    </location>
</feature>
<feature type="compositionally biased region" description="Low complexity" evidence="4">
    <location>
        <begin position="1"/>
        <end position="18"/>
    </location>
</feature>
<feature type="compositionally biased region" description="Basic residues" evidence="4">
    <location>
        <begin position="19"/>
        <end position="30"/>
    </location>
</feature>
<dbReference type="InterPro" id="IPR008920">
    <property type="entry name" value="TF_FadR/GntR_C"/>
</dbReference>
<evidence type="ECO:0000256" key="2">
    <source>
        <dbReference type="ARBA" id="ARBA00023125"/>
    </source>
</evidence>
<keyword evidence="2" id="KW-0238">DNA-binding</keyword>
<dbReference type="Pfam" id="PF07729">
    <property type="entry name" value="FCD"/>
    <property type="match status" value="1"/>
</dbReference>
<sequence>MSVLGTAAGRRGTANGRSGTHRGHRMRGFRLRVPVLRSAQRGSPVRRSSGVKGPGRRRTREGCGAARCSSTGRLATHRDHLRPTLRRLGRLGPCRAGRCLRASPDRRGRRQRGYRAPVNAPTAHLSGAPPPGVGDIALHAAVVGAAHNPVLTGLFEEFVPVLQSGLTELLDLLELRAADPAHGDASHAALVEAVVRGDADAAGRVLREELRGTLERLQAV</sequence>
<dbReference type="OrthoDB" id="3575876at2"/>
<dbReference type="Proteomes" id="UP000263094">
    <property type="component" value="Unassembled WGS sequence"/>
</dbReference>
<feature type="domain" description="GntR C-terminal" evidence="5">
    <location>
        <begin position="135"/>
        <end position="210"/>
    </location>
</feature>
<evidence type="ECO:0000313" key="6">
    <source>
        <dbReference type="EMBL" id="RFU87343.1"/>
    </source>
</evidence>
<evidence type="ECO:0000256" key="1">
    <source>
        <dbReference type="ARBA" id="ARBA00023015"/>
    </source>
</evidence>
<name>A0A372MA93_9ACTN</name>
<accession>A0A372MA93</accession>
<evidence type="ECO:0000259" key="5">
    <source>
        <dbReference type="Pfam" id="PF07729"/>
    </source>
</evidence>